<keyword evidence="2" id="KW-0479">Metal-binding</keyword>
<evidence type="ECO:0000313" key="4">
    <source>
        <dbReference type="Proteomes" id="UP000282654"/>
    </source>
</evidence>
<dbReference type="FunFam" id="3.40.1180.10:FF:000001">
    <property type="entry name" value="(2E,6E)-farnesyl-diphosphate-specific ditrans,polycis-undecaprenyl-diphosphate synthase"/>
    <property type="match status" value="1"/>
</dbReference>
<dbReference type="InterPro" id="IPR001441">
    <property type="entry name" value="UPP_synth-like"/>
</dbReference>
<dbReference type="HAMAP" id="MF_01139">
    <property type="entry name" value="ISPT"/>
    <property type="match status" value="1"/>
</dbReference>
<keyword evidence="1 2" id="KW-0808">Transferase</keyword>
<keyword evidence="4" id="KW-1185">Reference proteome</keyword>
<name>A0A3N5BUX3_9THEO</name>
<feature type="binding site" evidence="2">
    <location>
        <position position="90"/>
    </location>
    <ligand>
        <name>substrate</name>
    </ligand>
</feature>
<feature type="binding site" evidence="2">
    <location>
        <position position="46"/>
    </location>
    <ligand>
        <name>substrate</name>
    </ligand>
</feature>
<evidence type="ECO:0000256" key="1">
    <source>
        <dbReference type="ARBA" id="ARBA00022679"/>
    </source>
</evidence>
<dbReference type="SUPFAM" id="SSF64005">
    <property type="entry name" value="Undecaprenyl diphosphate synthase"/>
    <property type="match status" value="1"/>
</dbReference>
<dbReference type="Proteomes" id="UP000282654">
    <property type="component" value="Unassembled WGS sequence"/>
</dbReference>
<dbReference type="InterPro" id="IPR018520">
    <property type="entry name" value="UPP_synth-like_CS"/>
</dbReference>
<reference evidence="3 4" key="1">
    <citation type="submission" date="2018-11" db="EMBL/GenBank/DDBJ databases">
        <title>Genomic Encyclopedia of Type Strains, Phase IV (KMG-IV): sequencing the most valuable type-strain genomes for metagenomic binning, comparative biology and taxonomic classification.</title>
        <authorList>
            <person name="Goeker M."/>
        </authorList>
    </citation>
    <scope>NUCLEOTIDE SEQUENCE [LARGE SCALE GENOMIC DNA]</scope>
    <source>
        <strain evidence="3 4">DSM 102936</strain>
    </source>
</reference>
<evidence type="ECO:0000313" key="3">
    <source>
        <dbReference type="EMBL" id="RPF49695.1"/>
    </source>
</evidence>
<accession>A0A3N5BUX3</accession>
<feature type="binding site" evidence="2">
    <location>
        <begin position="42"/>
        <end position="45"/>
    </location>
    <ligand>
        <name>substrate</name>
    </ligand>
</feature>
<dbReference type="NCBIfam" id="NF011405">
    <property type="entry name" value="PRK14830.1"/>
    <property type="match status" value="1"/>
</dbReference>
<dbReference type="GO" id="GO:0016094">
    <property type="term" value="P:polyprenol biosynthetic process"/>
    <property type="evidence" value="ECO:0007669"/>
    <property type="project" value="TreeGrafter"/>
</dbReference>
<feature type="active site" description="Proton acceptor" evidence="2">
    <location>
        <position position="89"/>
    </location>
</feature>
<dbReference type="AlphaFoldDB" id="A0A3N5BUX3"/>
<feature type="binding site" evidence="2">
    <location>
        <position position="58"/>
    </location>
    <ligand>
        <name>substrate</name>
    </ligand>
</feature>
<gene>
    <name evidence="3" type="ORF">EDD75_0515</name>
</gene>
<feature type="binding site" evidence="2">
    <location>
        <position position="41"/>
    </location>
    <ligand>
        <name>Mg(2+)</name>
        <dbReference type="ChEBI" id="CHEBI:18420"/>
    </ligand>
</feature>
<feature type="active site" evidence="2">
    <location>
        <position position="41"/>
    </location>
</feature>
<feature type="binding site" evidence="2">
    <location>
        <begin position="86"/>
        <end position="88"/>
    </location>
    <ligand>
        <name>substrate</name>
    </ligand>
</feature>
<comment type="subunit">
    <text evidence="2">Homodimer.</text>
</comment>
<dbReference type="NCBIfam" id="TIGR00055">
    <property type="entry name" value="uppS"/>
    <property type="match status" value="1"/>
</dbReference>
<keyword evidence="2" id="KW-0460">Magnesium</keyword>
<feature type="binding site" evidence="2">
    <location>
        <begin position="215"/>
        <end position="217"/>
    </location>
    <ligand>
        <name>substrate</name>
    </ligand>
</feature>
<comment type="function">
    <text evidence="2">Catalyzes the condensation of isopentenyl diphosphate (IPP) with allylic pyrophosphates generating different type of terpenoids.</text>
</comment>
<dbReference type="GO" id="GO:0045547">
    <property type="term" value="F:ditrans,polycis-polyprenyl diphosphate synthase [(2E,6E)-farnesyl diphosphate specific] activity"/>
    <property type="evidence" value="ECO:0007669"/>
    <property type="project" value="TreeGrafter"/>
</dbReference>
<sequence>MLSRIANRRKMPEQELPRDEAALRAMLNPARLPRHVAVIMDGNGRWAVKRGLPRSVGHRAGVKSLREVVRLAGELGIGALSAYAFSTENWRRPPEEVSFLMELFVEYAERELAELQRNEVRVKVIGRLEGLPERVREAIAMLERETLKGKRLTLNLAVNYGARWEIVDAVRAIARKVKEGKLQPEEIDEKVFSSHLYTAGLPDPDLLIRPAGEMRVSNFLLWQLAYTEFYVTPVLWPDFGRVEFLQALVSFQRRERRFGGLNRNPVG</sequence>
<organism evidence="3 4">
    <name type="scientific">Thermodesulfitimonas autotrophica</name>
    <dbReference type="NCBI Taxonomy" id="1894989"/>
    <lineage>
        <taxon>Bacteria</taxon>
        <taxon>Bacillati</taxon>
        <taxon>Bacillota</taxon>
        <taxon>Clostridia</taxon>
        <taxon>Thermoanaerobacterales</taxon>
        <taxon>Thermoanaerobacteraceae</taxon>
        <taxon>Thermodesulfitimonas</taxon>
    </lineage>
</organism>
<dbReference type="InterPro" id="IPR036424">
    <property type="entry name" value="UPP_synth-like_sf"/>
</dbReference>
<comment type="caution">
    <text evidence="3">The sequence shown here is derived from an EMBL/GenBank/DDBJ whole genome shotgun (WGS) entry which is preliminary data.</text>
</comment>
<dbReference type="PROSITE" id="PS01066">
    <property type="entry name" value="UPP_SYNTHASE"/>
    <property type="match status" value="1"/>
</dbReference>
<dbReference type="EC" id="2.5.1.-" evidence="2"/>
<dbReference type="PANTHER" id="PTHR10291">
    <property type="entry name" value="DEHYDRODOLICHYL DIPHOSPHATE SYNTHASE FAMILY MEMBER"/>
    <property type="match status" value="1"/>
</dbReference>
<dbReference type="PANTHER" id="PTHR10291:SF0">
    <property type="entry name" value="DEHYDRODOLICHYL DIPHOSPHATE SYNTHASE 2"/>
    <property type="match status" value="1"/>
</dbReference>
<dbReference type="EMBL" id="RKRE01000001">
    <property type="protein sequence ID" value="RPF49695.1"/>
    <property type="molecule type" value="Genomic_DNA"/>
</dbReference>
<dbReference type="GO" id="GO:0000287">
    <property type="term" value="F:magnesium ion binding"/>
    <property type="evidence" value="ECO:0007669"/>
    <property type="project" value="UniProtKB-UniRule"/>
</dbReference>
<comment type="similarity">
    <text evidence="2">Belongs to the UPP synthase family.</text>
</comment>
<comment type="cofactor">
    <cofactor evidence="2">
        <name>Mg(2+)</name>
        <dbReference type="ChEBI" id="CHEBI:18420"/>
    </cofactor>
    <text evidence="2">Binds 2 magnesium ions per subunit.</text>
</comment>
<proteinExistence type="inferred from homology"/>
<dbReference type="CDD" id="cd00475">
    <property type="entry name" value="Cis_IPPS"/>
    <property type="match status" value="1"/>
</dbReference>
<feature type="binding site" evidence="2">
    <location>
        <position position="209"/>
    </location>
    <ligand>
        <name>substrate</name>
    </ligand>
</feature>
<feature type="binding site" evidence="2">
    <location>
        <position position="228"/>
    </location>
    <ligand>
        <name>Mg(2+)</name>
        <dbReference type="ChEBI" id="CHEBI:18420"/>
    </ligand>
</feature>
<feature type="binding site" evidence="2">
    <location>
        <position position="54"/>
    </location>
    <ligand>
        <name>substrate</name>
    </ligand>
</feature>
<feature type="binding site" evidence="2">
    <location>
        <position position="92"/>
    </location>
    <ligand>
        <name>substrate</name>
    </ligand>
</feature>
<dbReference type="Pfam" id="PF01255">
    <property type="entry name" value="Prenyltransf"/>
    <property type="match status" value="1"/>
</dbReference>
<evidence type="ECO:0000256" key="2">
    <source>
        <dbReference type="HAMAP-Rule" id="MF_01139"/>
    </source>
</evidence>
<protein>
    <recommendedName>
        <fullName evidence="2">Isoprenyl transferase</fullName>
        <ecNumber evidence="2">2.5.1.-</ecNumber>
    </recommendedName>
</protein>
<dbReference type="Gene3D" id="3.40.1180.10">
    <property type="entry name" value="Decaprenyl diphosphate synthase-like"/>
    <property type="match status" value="1"/>
</dbReference>